<dbReference type="EC" id="2.7.4.13" evidence="1"/>
<keyword evidence="2" id="KW-1185">Reference proteome</keyword>
<dbReference type="SUPFAM" id="SSF52540">
    <property type="entry name" value="P-loop containing nucleoside triphosphate hydrolases"/>
    <property type="match status" value="1"/>
</dbReference>
<name>A0A2I6UFZ9_9CAUD</name>
<dbReference type="InterPro" id="IPR027417">
    <property type="entry name" value="P-loop_NTPase"/>
</dbReference>
<protein>
    <submittedName>
        <fullName evidence="1">Deoxynucleotide monophosphate kinase</fullName>
        <ecNumber evidence="1">2.7.4.13</ecNumber>
    </submittedName>
</protein>
<keyword evidence="1" id="KW-0418">Kinase</keyword>
<dbReference type="EMBL" id="MG746602">
    <property type="protein sequence ID" value="AUO78890.1"/>
    <property type="molecule type" value="Genomic_DNA"/>
</dbReference>
<gene>
    <name evidence="1" type="ORF">vBKpnF48_265</name>
</gene>
<evidence type="ECO:0000313" key="1">
    <source>
        <dbReference type="EMBL" id="AUO78890.1"/>
    </source>
</evidence>
<dbReference type="Proteomes" id="UP000240294">
    <property type="component" value="Genome"/>
</dbReference>
<dbReference type="Gene3D" id="3.40.50.300">
    <property type="entry name" value="P-loop containing nucleotide triphosphate hydrolases"/>
    <property type="match status" value="1"/>
</dbReference>
<organism evidence="1 2">
    <name type="scientific">Klebsiella phage vB_Kpn_F48</name>
    <dbReference type="NCBI Taxonomy" id="2070028"/>
    <lineage>
        <taxon>Viruses</taxon>
        <taxon>Duplodnaviria</taxon>
        <taxon>Heunggongvirae</taxon>
        <taxon>Uroviricota</taxon>
        <taxon>Caudoviricetes</taxon>
        <taxon>Marfavirus</taxon>
        <taxon>Marfavirus F48</taxon>
    </lineage>
</organism>
<proteinExistence type="predicted"/>
<sequence length="234" mass="27335">MKQVYLLGKKRSGKDTTADYIMDNYNAIKAQLAWPIKEALHHAFSVVQYQYSDIQKLTRDQLEGIDYDREQNLFLDKKRVLAIMLAAMGWLSEQKYLCATYNGLPMNSVEREVERVINTIEDDWSVRRLMQTLGTDIVVNCFDKMYWVKWCMDEYADNFEKYNYFIVPDVRQEHEISFARAMGATIIHVVRPSKETKTDSHITERGLPVMPGDIVITNDGSIEELYKKIDKVLK</sequence>
<dbReference type="Gene3D" id="1.10.238.70">
    <property type="match status" value="1"/>
</dbReference>
<dbReference type="InterPro" id="IPR048444">
    <property type="entry name" value="DNMK"/>
</dbReference>
<keyword evidence="1" id="KW-0808">Transferase</keyword>
<reference evidence="2" key="1">
    <citation type="submission" date="2018-01" db="EMBL/GenBank/DDBJ databases">
        <title>Direct submission.</title>
        <authorList>
            <person name="Ciacci N."/>
        </authorList>
    </citation>
    <scope>NUCLEOTIDE SEQUENCE [LARGE SCALE GENOMIC DNA]</scope>
</reference>
<dbReference type="Pfam" id="PF21448">
    <property type="entry name" value="DNMK"/>
    <property type="match status" value="1"/>
</dbReference>
<dbReference type="InterPro" id="IPR023191">
    <property type="entry name" value="DNMP_kinase_N"/>
</dbReference>
<evidence type="ECO:0000313" key="2">
    <source>
        <dbReference type="Proteomes" id="UP000240294"/>
    </source>
</evidence>
<accession>A0A2I6UFZ9</accession>
<dbReference type="GO" id="GO:0047507">
    <property type="term" value="F:deoxynucleoside phosphate kinase activity, ATP as phosphate donor"/>
    <property type="evidence" value="ECO:0007669"/>
    <property type="project" value="UniProtKB-EC"/>
</dbReference>